<gene>
    <name evidence="1" type="ORF">N0V93_006959</name>
</gene>
<dbReference type="EMBL" id="JAPEVB010000004">
    <property type="protein sequence ID" value="KAJ4389490.1"/>
    <property type="molecule type" value="Genomic_DNA"/>
</dbReference>
<evidence type="ECO:0008006" key="3">
    <source>
        <dbReference type="Google" id="ProtNLM"/>
    </source>
</evidence>
<organism evidence="1 2">
    <name type="scientific">Gnomoniopsis smithogilvyi</name>
    <dbReference type="NCBI Taxonomy" id="1191159"/>
    <lineage>
        <taxon>Eukaryota</taxon>
        <taxon>Fungi</taxon>
        <taxon>Dikarya</taxon>
        <taxon>Ascomycota</taxon>
        <taxon>Pezizomycotina</taxon>
        <taxon>Sordariomycetes</taxon>
        <taxon>Sordariomycetidae</taxon>
        <taxon>Diaporthales</taxon>
        <taxon>Gnomoniaceae</taxon>
        <taxon>Gnomoniopsis</taxon>
    </lineage>
</organism>
<proteinExistence type="predicted"/>
<comment type="caution">
    <text evidence="1">The sequence shown here is derived from an EMBL/GenBank/DDBJ whole genome shotgun (WGS) entry which is preliminary data.</text>
</comment>
<dbReference type="InterPro" id="IPR029032">
    <property type="entry name" value="AhpD-like"/>
</dbReference>
<name>A0A9W8YSW6_9PEZI</name>
<sequence>MAAPSDRLITAELLDTLRSQPHLPVDIWYLVIATTLCVLNRPEEIQPVYNHVVGPGHGLPGLQNGVGLSDQEQLRIVRRLREALLKTSAIGGIPKTINALQELKKAVPVHLADEPCSVSPSNRRRDIFETPTSQVLDRGQAFFNNCYGKVAERVMTSLDHSGTEDLGLAVRLTYGYVLSTTAILSEAETSFVMIAGLIPQDVNAQLKGHLKGALNGGASVEQVRAVRQLAINVCEAAGMRVLPHGHALWGWRTQVQDL</sequence>
<dbReference type="PANTHER" id="PTHR28180">
    <property type="entry name" value="CONSERVED MITOCHONDRIAL PROTEIN-RELATED"/>
    <property type="match status" value="1"/>
</dbReference>
<dbReference type="Proteomes" id="UP001140453">
    <property type="component" value="Unassembled WGS sequence"/>
</dbReference>
<dbReference type="PANTHER" id="PTHR28180:SF2">
    <property type="entry name" value="PEROXISOMAL PROTEIN 2"/>
    <property type="match status" value="1"/>
</dbReference>
<keyword evidence="2" id="KW-1185">Reference proteome</keyword>
<dbReference type="OrthoDB" id="5537330at2759"/>
<evidence type="ECO:0000313" key="2">
    <source>
        <dbReference type="Proteomes" id="UP001140453"/>
    </source>
</evidence>
<dbReference type="InterPro" id="IPR052999">
    <property type="entry name" value="PTS1_Protein"/>
</dbReference>
<dbReference type="Gene3D" id="1.20.1290.10">
    <property type="entry name" value="AhpD-like"/>
    <property type="match status" value="1"/>
</dbReference>
<accession>A0A9W8YSW6</accession>
<reference evidence="1" key="1">
    <citation type="submission" date="2022-10" db="EMBL/GenBank/DDBJ databases">
        <title>Tapping the CABI collections for fungal endophytes: first genome assemblies for Collariella, Neodidymelliopsis, Ascochyta clinopodiicola, Didymella pomorum, Didymosphaeria variabile, Neocosmospora piperis and Neocucurbitaria cava.</title>
        <authorList>
            <person name="Hill R."/>
        </authorList>
    </citation>
    <scope>NUCLEOTIDE SEQUENCE</scope>
    <source>
        <strain evidence="1">IMI 355082</strain>
    </source>
</reference>
<protein>
    <recommendedName>
        <fullName evidence="3">Carboxymuconolactone decarboxylase-like domain-containing protein</fullName>
    </recommendedName>
</protein>
<evidence type="ECO:0000313" key="1">
    <source>
        <dbReference type="EMBL" id="KAJ4389490.1"/>
    </source>
</evidence>
<dbReference type="AlphaFoldDB" id="A0A9W8YSW6"/>
<dbReference type="SUPFAM" id="SSF69118">
    <property type="entry name" value="AhpD-like"/>
    <property type="match status" value="1"/>
</dbReference>